<feature type="region of interest" description="Disordered" evidence="1">
    <location>
        <begin position="150"/>
        <end position="215"/>
    </location>
</feature>
<evidence type="ECO:0000313" key="2">
    <source>
        <dbReference type="EMBL" id="KAG6952869.1"/>
    </source>
</evidence>
<dbReference type="AlphaFoldDB" id="A0A8J5LZ37"/>
<feature type="compositionally biased region" description="Basic residues" evidence="1">
    <location>
        <begin position="972"/>
        <end position="987"/>
    </location>
</feature>
<feature type="compositionally biased region" description="Acidic residues" evidence="1">
    <location>
        <begin position="313"/>
        <end position="328"/>
    </location>
</feature>
<feature type="region of interest" description="Disordered" evidence="1">
    <location>
        <begin position="227"/>
        <end position="452"/>
    </location>
</feature>
<feature type="compositionally biased region" description="Low complexity" evidence="1">
    <location>
        <begin position="261"/>
        <end position="287"/>
    </location>
</feature>
<evidence type="ECO:0000313" key="3">
    <source>
        <dbReference type="Proteomes" id="UP000709295"/>
    </source>
</evidence>
<feature type="compositionally biased region" description="Polar residues" evidence="1">
    <location>
        <begin position="950"/>
        <end position="971"/>
    </location>
</feature>
<feature type="compositionally biased region" description="Acidic residues" evidence="1">
    <location>
        <begin position="170"/>
        <end position="181"/>
    </location>
</feature>
<feature type="compositionally biased region" description="Polar residues" evidence="1">
    <location>
        <begin position="353"/>
        <end position="376"/>
    </location>
</feature>
<feature type="compositionally biased region" description="Acidic residues" evidence="1">
    <location>
        <begin position="28"/>
        <end position="46"/>
    </location>
</feature>
<accession>A0A8J5LZ37</accession>
<protein>
    <recommendedName>
        <fullName evidence="4">JmjC domain-containing protein</fullName>
    </recommendedName>
</protein>
<feature type="compositionally biased region" description="Polar residues" evidence="1">
    <location>
        <begin position="88"/>
        <end position="99"/>
    </location>
</feature>
<sequence>MNTMAAAGLGADSPSPRTLPLLAASPAFEEEEKDNYVADDEDEVDNTFDYIPPVNELSESSEDFGGDDERKEADEDQEQSVERAQLETDGSVTMETSVERQTVIQDTTVVKKYAQVASEGDAADDSSMQQSKELVAGSVSTSAAVISQELSSTLPMGRGVIPSDGGQESSNEDIDMDVEIPDEIKFPSDDEDSDDSAGEDNRTVAKSSLTIEKEQLVLDEAVNADLFSENLPNNDIDEAHVEKSDEHEEDQQTGPVSSDFPAAKSRSISPASSTSSALPASTPAKSPNTENDSLPPEELAESMEISSTNENEQRDDQDENMEIDDEIVAETPQSAANEAAVAQPQPPDQQPQRASSPKSPAPAETSSSSLPATDTPVTKHDASPPRDQPAPTSTPDINSSPKPLRKKTTVAPVHTPKQSKRAASKKRTVSPGGSGAKNSPPLRRSSRVKNEPTKFTFGVQELSDVTAMSHFARKTENGMTCKHCGKELAVFSGVATRYLQSCPAFPNQEKSTAQMDKASWKETKTALPPTTAPAHVQPIKPEVSTSKANDRLALVQLLGSEELANKVKGSFLGTPFVGHAPVSRFEELIRNDVTGLRHLNVQNLLDAMDADDGPAVQLHPKLPGVRRSTGAHVLEPVSNAKARDLENCPLRFPAPRNVAEHFITPLVKELGLEYAMARHSAKIVSCPREETVLDWQFHRPETVVFLLSGKVLWRTKKSQVEYPVDCFHPDSWQLEDVAHIAKVHRVSSIEQPSLGILAPPGDDFDVFDENLTVAGASEERQEHVLKSGSVLYLPAGVWFETETQGVNTLWLEVQLDALTYEELVFSALRQLGLSDKQWRMRLQLYPGDRHQIQQARHHIDGCIRSLSKEMTELDGGDVLPEYLGTEDMQELVAGGLVQVTNKKPDSTSIAIDLTNRRFKLKHAKVFRDAAYRVNPVAVLMSTEEIPYLQAQRSESPSSEDTRATNTPQTQHRALKKTPKPKPKRKQAMRVISQTGKHTYVLDENFGNDKRQSQLHVKFQCSTEQSKLVEWLRGRGSEPFDLEEFARGDDALIRKGKSPARCQESARNMLRFLLFVGYVTQAKESTQRSRAQGMMQGTFVWARVNSSSGKALLFEAFLCDQPS</sequence>
<feature type="region of interest" description="Disordered" evidence="1">
    <location>
        <begin position="949"/>
        <end position="988"/>
    </location>
</feature>
<gene>
    <name evidence="2" type="ORF">JG688_00013080</name>
</gene>
<evidence type="ECO:0000256" key="1">
    <source>
        <dbReference type="SAM" id="MobiDB-lite"/>
    </source>
</evidence>
<feature type="compositionally biased region" description="Basic residues" evidence="1">
    <location>
        <begin position="417"/>
        <end position="428"/>
    </location>
</feature>
<comment type="caution">
    <text evidence="2">The sequence shown here is derived from an EMBL/GenBank/DDBJ whole genome shotgun (WGS) entry which is preliminary data.</text>
</comment>
<evidence type="ECO:0008006" key="4">
    <source>
        <dbReference type="Google" id="ProtNLM"/>
    </source>
</evidence>
<dbReference type="Proteomes" id="UP000709295">
    <property type="component" value="Unassembled WGS sequence"/>
</dbReference>
<name>A0A8J5LZ37_9STRA</name>
<keyword evidence="3" id="KW-1185">Reference proteome</keyword>
<feature type="compositionally biased region" description="Acidic residues" evidence="1">
    <location>
        <begin position="189"/>
        <end position="198"/>
    </location>
</feature>
<feature type="compositionally biased region" description="Polar residues" evidence="1">
    <location>
        <begin position="390"/>
        <end position="401"/>
    </location>
</feature>
<dbReference type="EMBL" id="JAENGY010001073">
    <property type="protein sequence ID" value="KAG6952869.1"/>
    <property type="molecule type" value="Genomic_DNA"/>
</dbReference>
<proteinExistence type="predicted"/>
<reference evidence="2" key="1">
    <citation type="submission" date="2021-01" db="EMBL/GenBank/DDBJ databases">
        <title>Phytophthora aleatoria, a newly-described species from Pinus radiata is distinct from Phytophthora cactorum isolates based on comparative genomics.</title>
        <authorList>
            <person name="Mcdougal R."/>
            <person name="Panda P."/>
            <person name="Williams N."/>
            <person name="Studholme D.J."/>
        </authorList>
    </citation>
    <scope>NUCLEOTIDE SEQUENCE</scope>
    <source>
        <strain evidence="2">NZFS 4037</strain>
    </source>
</reference>
<feature type="region of interest" description="Disordered" evidence="1">
    <location>
        <begin position="1"/>
        <end position="99"/>
    </location>
</feature>
<feature type="compositionally biased region" description="Basic and acidic residues" evidence="1">
    <location>
        <begin position="237"/>
        <end position="246"/>
    </location>
</feature>
<organism evidence="2 3">
    <name type="scientific">Phytophthora aleatoria</name>
    <dbReference type="NCBI Taxonomy" id="2496075"/>
    <lineage>
        <taxon>Eukaryota</taxon>
        <taxon>Sar</taxon>
        <taxon>Stramenopiles</taxon>
        <taxon>Oomycota</taxon>
        <taxon>Peronosporomycetes</taxon>
        <taxon>Peronosporales</taxon>
        <taxon>Peronosporaceae</taxon>
        <taxon>Phytophthora</taxon>
    </lineage>
</organism>